<dbReference type="EMBL" id="CM044701">
    <property type="protein sequence ID" value="KAI5683843.1"/>
    <property type="molecule type" value="Genomic_DNA"/>
</dbReference>
<accession>A0ACC0CFV4</accession>
<protein>
    <submittedName>
        <fullName evidence="1">Uncharacterized protein</fullName>
    </submittedName>
</protein>
<proteinExistence type="predicted"/>
<keyword evidence="2" id="KW-1185">Reference proteome</keyword>
<name>A0ACC0CFV4_CATRO</name>
<evidence type="ECO:0000313" key="1">
    <source>
        <dbReference type="EMBL" id="KAI5683843.1"/>
    </source>
</evidence>
<comment type="caution">
    <text evidence="1">The sequence shown here is derived from an EMBL/GenBank/DDBJ whole genome shotgun (WGS) entry which is preliminary data.</text>
</comment>
<reference evidence="2" key="1">
    <citation type="journal article" date="2023" name="Nat. Plants">
        <title>Single-cell RNA sequencing provides a high-resolution roadmap for understanding the multicellular compartmentation of specialized metabolism.</title>
        <authorList>
            <person name="Sun S."/>
            <person name="Shen X."/>
            <person name="Li Y."/>
            <person name="Li Y."/>
            <person name="Wang S."/>
            <person name="Li R."/>
            <person name="Zhang H."/>
            <person name="Shen G."/>
            <person name="Guo B."/>
            <person name="Wei J."/>
            <person name="Xu J."/>
            <person name="St-Pierre B."/>
            <person name="Chen S."/>
            <person name="Sun C."/>
        </authorList>
    </citation>
    <scope>NUCLEOTIDE SEQUENCE [LARGE SCALE GENOMIC DNA]</scope>
</reference>
<evidence type="ECO:0000313" key="2">
    <source>
        <dbReference type="Proteomes" id="UP001060085"/>
    </source>
</evidence>
<organism evidence="1 2">
    <name type="scientific">Catharanthus roseus</name>
    <name type="common">Madagascar periwinkle</name>
    <name type="synonym">Vinca rosea</name>
    <dbReference type="NCBI Taxonomy" id="4058"/>
    <lineage>
        <taxon>Eukaryota</taxon>
        <taxon>Viridiplantae</taxon>
        <taxon>Streptophyta</taxon>
        <taxon>Embryophyta</taxon>
        <taxon>Tracheophyta</taxon>
        <taxon>Spermatophyta</taxon>
        <taxon>Magnoliopsida</taxon>
        <taxon>eudicotyledons</taxon>
        <taxon>Gunneridae</taxon>
        <taxon>Pentapetalae</taxon>
        <taxon>asterids</taxon>
        <taxon>lamiids</taxon>
        <taxon>Gentianales</taxon>
        <taxon>Apocynaceae</taxon>
        <taxon>Rauvolfioideae</taxon>
        <taxon>Vinceae</taxon>
        <taxon>Catharanthinae</taxon>
        <taxon>Catharanthus</taxon>
    </lineage>
</organism>
<sequence length="345" mass="38433">MLRRFGRIYGFGEECFPTELVSSHVPFFMVTKSRRLFSTFDDGDVGSSHFFQSSPPKGEASQSNNYTASPGPMPTGPTRGERRRPSDFSPASQKNRKSAQFGYGDNESQGRGRGVVEDSDFLERFKLGFDRTKRVNSDSKESPDQTADTTAEPTPEDADEIFKKMKETGLIPNAVAMLDGLCKDGLVQEAMKLFGLMREKGTIPEVVIYTAVVEGFCKAQKLDDAIRIFRKMQSNGITPNAFSYGILVQALCRGKRLDDAAEFCGEMLEAGHAPNVATFIGLVDCFCREKGLEETESLITTLRQKGFVLDEKAVREYLDKKGPFMPLVWEAIFGKRSSQRSSFFT</sequence>
<dbReference type="Proteomes" id="UP001060085">
    <property type="component" value="Linkage Group LG01"/>
</dbReference>
<gene>
    <name evidence="1" type="ORF">M9H77_05071</name>
</gene>